<evidence type="ECO:0000256" key="1">
    <source>
        <dbReference type="ARBA" id="ARBA00001933"/>
    </source>
</evidence>
<dbReference type="HAMAP" id="MF_01023">
    <property type="entry name" value="HisC_aminotrans_2"/>
    <property type="match status" value="1"/>
</dbReference>
<evidence type="ECO:0000256" key="7">
    <source>
        <dbReference type="ARBA" id="ARBA00022898"/>
    </source>
</evidence>
<protein>
    <recommendedName>
        <fullName evidence="9">Histidinol-phosphate aminotransferase</fullName>
        <ecNumber evidence="9">2.6.1.9</ecNumber>
    </recommendedName>
    <alternativeName>
        <fullName evidence="9">Imidazole acetol-phosphate transaminase</fullName>
    </alternativeName>
</protein>
<dbReference type="CDD" id="cd00609">
    <property type="entry name" value="AAT_like"/>
    <property type="match status" value="1"/>
</dbReference>
<dbReference type="NCBIfam" id="TIGR01141">
    <property type="entry name" value="hisC"/>
    <property type="match status" value="1"/>
</dbReference>
<dbReference type="InterPro" id="IPR015424">
    <property type="entry name" value="PyrdxlP-dep_Trfase"/>
</dbReference>
<dbReference type="PROSITE" id="PS00599">
    <property type="entry name" value="AA_TRANSFER_CLASS_2"/>
    <property type="match status" value="1"/>
</dbReference>
<evidence type="ECO:0000256" key="6">
    <source>
        <dbReference type="ARBA" id="ARBA00022679"/>
    </source>
</evidence>
<evidence type="ECO:0000256" key="5">
    <source>
        <dbReference type="ARBA" id="ARBA00022576"/>
    </source>
</evidence>
<keyword evidence="12" id="KW-1185">Reference proteome</keyword>
<comment type="similarity">
    <text evidence="3 9">Belongs to the class-II pyridoxal-phosphate-dependent aminotransferase family. Histidinol-phosphate aminotransferase subfamily.</text>
</comment>
<evidence type="ECO:0000256" key="8">
    <source>
        <dbReference type="ARBA" id="ARBA00047481"/>
    </source>
</evidence>
<dbReference type="GO" id="GO:0004400">
    <property type="term" value="F:histidinol-phosphate transaminase activity"/>
    <property type="evidence" value="ECO:0007669"/>
    <property type="project" value="UniProtKB-EC"/>
</dbReference>
<keyword evidence="9" id="KW-0028">Amino-acid biosynthesis</keyword>
<comment type="pathway">
    <text evidence="2 9">Amino-acid biosynthesis; L-histidine biosynthesis; L-histidine from 5-phospho-alpha-D-ribose 1-diphosphate: step 7/9.</text>
</comment>
<feature type="domain" description="Aminotransferase class I/classII large" evidence="10">
    <location>
        <begin position="38"/>
        <end position="363"/>
    </location>
</feature>
<dbReference type="InterPro" id="IPR004839">
    <property type="entry name" value="Aminotransferase_I/II_large"/>
</dbReference>
<evidence type="ECO:0000313" key="12">
    <source>
        <dbReference type="Proteomes" id="UP001596506"/>
    </source>
</evidence>
<comment type="caution">
    <text evidence="11">The sequence shown here is derived from an EMBL/GenBank/DDBJ whole genome shotgun (WGS) entry which is preliminary data.</text>
</comment>
<dbReference type="SUPFAM" id="SSF53383">
    <property type="entry name" value="PLP-dependent transferases"/>
    <property type="match status" value="1"/>
</dbReference>
<evidence type="ECO:0000256" key="2">
    <source>
        <dbReference type="ARBA" id="ARBA00005011"/>
    </source>
</evidence>
<accession>A0ABW2IWC8</accession>
<dbReference type="PANTHER" id="PTHR43643">
    <property type="entry name" value="HISTIDINOL-PHOSPHATE AMINOTRANSFERASE 2"/>
    <property type="match status" value="1"/>
</dbReference>
<sequence length="374" mass="39553">MSIDYQGLAVKGVQALSPYQPGKPISELARELGLNPSEIIKLASNENPLGPSEKAVAAVEHALTDLCLYPDGNGFELKQKLSARLGVGADQITLGNGSNDVLEVIARCFAGSDSEVVFSQYAFAVYPLVTQAIGATPVTVPAKDWGHDLDAMAAAVTEHTRLVFVANPNNPTGTVHDADAIEAFLGKIPEDVLVVLDEAYCEYMTGKKDPDGVALLNRFPNLIVCRTFSKAWGLAGLRVGYSLSSPAIADILNRVRQPFNVSSVALAAATAVLDDEDYLQRSRAANAAGLKQLEEAFDQMGLRYIPSSGNFIAVEVGPQAMGVYQALLAHGVIVRPIAGYGMPNHLRVTVGLPAENEHFIDALSKALAAAGQGA</sequence>
<evidence type="ECO:0000259" key="10">
    <source>
        <dbReference type="Pfam" id="PF00155"/>
    </source>
</evidence>
<dbReference type="InterPro" id="IPR050106">
    <property type="entry name" value="HistidinolP_aminotransfase"/>
</dbReference>
<dbReference type="Gene3D" id="3.40.640.10">
    <property type="entry name" value="Type I PLP-dependent aspartate aminotransferase-like (Major domain)"/>
    <property type="match status" value="1"/>
</dbReference>
<keyword evidence="9" id="KW-0368">Histidine biosynthesis</keyword>
<evidence type="ECO:0000313" key="11">
    <source>
        <dbReference type="EMBL" id="MFC7295514.1"/>
    </source>
</evidence>
<organism evidence="11 12">
    <name type="scientific">Marinobacter aromaticivorans</name>
    <dbReference type="NCBI Taxonomy" id="1494078"/>
    <lineage>
        <taxon>Bacteria</taxon>
        <taxon>Pseudomonadati</taxon>
        <taxon>Pseudomonadota</taxon>
        <taxon>Gammaproteobacteria</taxon>
        <taxon>Pseudomonadales</taxon>
        <taxon>Marinobacteraceae</taxon>
        <taxon>Marinobacter</taxon>
    </lineage>
</organism>
<dbReference type="InterPro" id="IPR015421">
    <property type="entry name" value="PyrdxlP-dep_Trfase_major"/>
</dbReference>
<comment type="cofactor">
    <cofactor evidence="1 9">
        <name>pyridoxal 5'-phosphate</name>
        <dbReference type="ChEBI" id="CHEBI:597326"/>
    </cofactor>
</comment>
<keyword evidence="7 9" id="KW-0663">Pyridoxal phosphate</keyword>
<evidence type="ECO:0000256" key="3">
    <source>
        <dbReference type="ARBA" id="ARBA00007970"/>
    </source>
</evidence>
<keyword evidence="6 9" id="KW-0808">Transferase</keyword>
<dbReference type="EC" id="2.6.1.9" evidence="9"/>
<reference evidence="12" key="1">
    <citation type="journal article" date="2019" name="Int. J. Syst. Evol. Microbiol.">
        <title>The Global Catalogue of Microorganisms (GCM) 10K type strain sequencing project: providing services to taxonomists for standard genome sequencing and annotation.</title>
        <authorList>
            <consortium name="The Broad Institute Genomics Platform"/>
            <consortium name="The Broad Institute Genome Sequencing Center for Infectious Disease"/>
            <person name="Wu L."/>
            <person name="Ma J."/>
        </authorList>
    </citation>
    <scope>NUCLEOTIDE SEQUENCE [LARGE SCALE GENOMIC DNA]</scope>
    <source>
        <strain evidence="12">CCUG 60559</strain>
    </source>
</reference>
<comment type="catalytic activity">
    <reaction evidence="8 9">
        <text>L-histidinol phosphate + 2-oxoglutarate = 3-(imidazol-4-yl)-2-oxopropyl phosphate + L-glutamate</text>
        <dbReference type="Rhea" id="RHEA:23744"/>
        <dbReference type="ChEBI" id="CHEBI:16810"/>
        <dbReference type="ChEBI" id="CHEBI:29985"/>
        <dbReference type="ChEBI" id="CHEBI:57766"/>
        <dbReference type="ChEBI" id="CHEBI:57980"/>
        <dbReference type="EC" id="2.6.1.9"/>
    </reaction>
</comment>
<comment type="subunit">
    <text evidence="4 9">Homodimer.</text>
</comment>
<dbReference type="Gene3D" id="3.90.1150.10">
    <property type="entry name" value="Aspartate Aminotransferase, domain 1"/>
    <property type="match status" value="1"/>
</dbReference>
<dbReference type="InterPro" id="IPR001917">
    <property type="entry name" value="Aminotrans_II_pyridoxalP_BS"/>
</dbReference>
<dbReference type="EMBL" id="JBHTBD010000004">
    <property type="protein sequence ID" value="MFC7295514.1"/>
    <property type="molecule type" value="Genomic_DNA"/>
</dbReference>
<dbReference type="Proteomes" id="UP001596506">
    <property type="component" value="Unassembled WGS sequence"/>
</dbReference>
<feature type="modified residue" description="N6-(pyridoxal phosphate)lysine" evidence="9">
    <location>
        <position position="230"/>
    </location>
</feature>
<dbReference type="RefSeq" id="WP_100688158.1">
    <property type="nucleotide sequence ID" value="NZ_JBHTBD010000004.1"/>
</dbReference>
<dbReference type="InterPro" id="IPR005861">
    <property type="entry name" value="HisP_aminotrans"/>
</dbReference>
<name>A0ABW2IWC8_9GAMM</name>
<proteinExistence type="inferred from homology"/>
<evidence type="ECO:0000256" key="9">
    <source>
        <dbReference type="HAMAP-Rule" id="MF_01023"/>
    </source>
</evidence>
<evidence type="ECO:0000256" key="4">
    <source>
        <dbReference type="ARBA" id="ARBA00011738"/>
    </source>
</evidence>
<dbReference type="Pfam" id="PF00155">
    <property type="entry name" value="Aminotran_1_2"/>
    <property type="match status" value="1"/>
</dbReference>
<keyword evidence="5 9" id="KW-0032">Aminotransferase</keyword>
<dbReference type="PANTHER" id="PTHR43643:SF3">
    <property type="entry name" value="HISTIDINOL-PHOSPHATE AMINOTRANSFERASE"/>
    <property type="match status" value="1"/>
</dbReference>
<gene>
    <name evidence="9 11" type="primary">hisC</name>
    <name evidence="11" type="ORF">ACFQQA_12355</name>
</gene>
<dbReference type="InterPro" id="IPR015422">
    <property type="entry name" value="PyrdxlP-dep_Trfase_small"/>
</dbReference>